<gene>
    <name evidence="1" type="ORF">XH99_22325</name>
</gene>
<sequence length="130" mass="14928">MAPRPKKQKATTPAFKRGREFKMILPEDISKWVEGEAKDQGRPQSRVIVNHLSRIHYLDQQAKLGELIRDMEIILARYGSRITLADLGEPLLRAVDDVLDAKTDGELRARLDRLRVLRAEMRKSERAAKV</sequence>
<name>A0A4V1L1Q1_9BRAD</name>
<comment type="caution">
    <text evidence="1">The sequence shown here is derived from an EMBL/GenBank/DDBJ whole genome shotgun (WGS) entry which is preliminary data.</text>
</comment>
<dbReference type="AlphaFoldDB" id="A0A4V1L1Q1"/>
<proteinExistence type="predicted"/>
<reference evidence="1 2" key="1">
    <citation type="submission" date="2015-04" db="EMBL/GenBank/DDBJ databases">
        <title>Comparative genomics of rhizobia nodulating Arachis hypogaea in China.</title>
        <authorList>
            <person name="Li Y."/>
        </authorList>
    </citation>
    <scope>NUCLEOTIDE SEQUENCE [LARGE SCALE GENOMIC DNA]</scope>
    <source>
        <strain evidence="1 2">CCBAU 51757</strain>
    </source>
</reference>
<accession>A0A4V1L1Q1</accession>
<dbReference type="OrthoDB" id="8256323at2"/>
<organism evidence="1 2">
    <name type="scientific">Bradyrhizobium nanningense</name>
    <dbReference type="NCBI Taxonomy" id="1325118"/>
    <lineage>
        <taxon>Bacteria</taxon>
        <taxon>Pseudomonadati</taxon>
        <taxon>Pseudomonadota</taxon>
        <taxon>Alphaproteobacteria</taxon>
        <taxon>Hyphomicrobiales</taxon>
        <taxon>Nitrobacteraceae</taxon>
        <taxon>Bradyrhizobium</taxon>
    </lineage>
</organism>
<evidence type="ECO:0000313" key="1">
    <source>
        <dbReference type="EMBL" id="RXH25846.1"/>
    </source>
</evidence>
<evidence type="ECO:0000313" key="2">
    <source>
        <dbReference type="Proteomes" id="UP000289546"/>
    </source>
</evidence>
<keyword evidence="2" id="KW-1185">Reference proteome</keyword>
<dbReference type="EMBL" id="LBJQ01000084">
    <property type="protein sequence ID" value="RXH25846.1"/>
    <property type="molecule type" value="Genomic_DNA"/>
</dbReference>
<dbReference type="Proteomes" id="UP000289546">
    <property type="component" value="Unassembled WGS sequence"/>
</dbReference>
<protein>
    <submittedName>
        <fullName evidence="1">Uncharacterized protein</fullName>
    </submittedName>
</protein>
<dbReference type="RefSeq" id="WP_128920080.1">
    <property type="nucleotide sequence ID" value="NZ_LBJC01000030.1"/>
</dbReference>